<feature type="region of interest" description="Disordered" evidence="1">
    <location>
        <begin position="58"/>
        <end position="78"/>
    </location>
</feature>
<dbReference type="RefSeq" id="WP_290399766.1">
    <property type="nucleotide sequence ID" value="NZ_JAUHLN010000002.1"/>
</dbReference>
<dbReference type="Proteomes" id="UP001168694">
    <property type="component" value="Unassembled WGS sequence"/>
</dbReference>
<keyword evidence="3" id="KW-1185">Reference proteome</keyword>
<protein>
    <recommendedName>
        <fullName evidence="4">Spore coat protein W</fullName>
    </recommendedName>
</protein>
<gene>
    <name evidence="2" type="ORF">QYF49_11665</name>
</gene>
<accession>A0ABT8E6W6</accession>
<reference evidence="2" key="1">
    <citation type="submission" date="2023-06" db="EMBL/GenBank/DDBJ databases">
        <title>Draft Genome Sequences of Representative Paenibacillus Polymyxa, Bacillus cereus, Fictibacillus sp., and Brevibacillus agri Strains Isolated from Amazonian Dark Earth.</title>
        <authorList>
            <person name="Pellegrinetti T.A."/>
            <person name="Cunha I.C.M."/>
            <person name="Chaves M.G."/>
            <person name="Freitas A.S."/>
            <person name="Silva A.V.R."/>
            <person name="Tsai S.M."/>
            <person name="Mendes L.W."/>
        </authorList>
    </citation>
    <scope>NUCLEOTIDE SEQUENCE</scope>
    <source>
        <strain evidence="2">CENA-BCM004</strain>
    </source>
</reference>
<evidence type="ECO:0008006" key="4">
    <source>
        <dbReference type="Google" id="ProtNLM"/>
    </source>
</evidence>
<organism evidence="2 3">
    <name type="scientific">Fictibacillus terranigra</name>
    <dbReference type="NCBI Taxonomy" id="3058424"/>
    <lineage>
        <taxon>Bacteria</taxon>
        <taxon>Bacillati</taxon>
        <taxon>Bacillota</taxon>
        <taxon>Bacilli</taxon>
        <taxon>Bacillales</taxon>
        <taxon>Fictibacillaceae</taxon>
        <taxon>Fictibacillus</taxon>
    </lineage>
</organism>
<evidence type="ECO:0000313" key="3">
    <source>
        <dbReference type="Proteomes" id="UP001168694"/>
    </source>
</evidence>
<evidence type="ECO:0000313" key="2">
    <source>
        <dbReference type="EMBL" id="MDN4073658.1"/>
    </source>
</evidence>
<dbReference type="EMBL" id="JAUHLN010000002">
    <property type="protein sequence ID" value="MDN4073658.1"/>
    <property type="molecule type" value="Genomic_DNA"/>
</dbReference>
<proteinExistence type="predicted"/>
<name>A0ABT8E6W6_9BACL</name>
<evidence type="ECO:0000256" key="1">
    <source>
        <dbReference type="SAM" id="MobiDB-lite"/>
    </source>
</evidence>
<comment type="caution">
    <text evidence="2">The sequence shown here is derived from an EMBL/GenBank/DDBJ whole genome shotgun (WGS) entry which is preliminary data.</text>
</comment>
<feature type="compositionally biased region" description="Basic residues" evidence="1">
    <location>
        <begin position="66"/>
        <end position="78"/>
    </location>
</feature>
<sequence length="78" mass="9169">MNNEKNNQNNPSFEETKLLVQSLFIKHGITKEKLQAVTEEQKQQLKDTIDQLNSMAETLKNPAKANKTKARRRKRFER</sequence>